<evidence type="ECO:0000256" key="7">
    <source>
        <dbReference type="ARBA" id="ARBA00035120"/>
    </source>
</evidence>
<evidence type="ECO:0000256" key="1">
    <source>
        <dbReference type="ARBA" id="ARBA00004651"/>
    </source>
</evidence>
<keyword evidence="4 10" id="KW-1133">Transmembrane helix</keyword>
<evidence type="ECO:0000313" key="12">
    <source>
        <dbReference type="Proteomes" id="UP001501343"/>
    </source>
</evidence>
<dbReference type="InterPro" id="IPR003691">
    <property type="entry name" value="FluC"/>
</dbReference>
<evidence type="ECO:0000256" key="8">
    <source>
        <dbReference type="ARBA" id="ARBA00035585"/>
    </source>
</evidence>
<comment type="function">
    <text evidence="9 10">Fluoride-specific ion channel. Important for reducing fluoride concentration in the cell, thus reducing its toxicity.</text>
</comment>
<name>A0ABN2PF38_9MICO</name>
<accession>A0ABN2PF38</accession>
<evidence type="ECO:0000256" key="2">
    <source>
        <dbReference type="ARBA" id="ARBA00022475"/>
    </source>
</evidence>
<dbReference type="RefSeq" id="WP_248146201.1">
    <property type="nucleotide sequence ID" value="NZ_BAAAOF010000002.1"/>
</dbReference>
<keyword evidence="3 10" id="KW-0812">Transmembrane</keyword>
<evidence type="ECO:0000256" key="4">
    <source>
        <dbReference type="ARBA" id="ARBA00022989"/>
    </source>
</evidence>
<gene>
    <name evidence="10" type="primary">fluC</name>
    <name evidence="10" type="synonym">crcB</name>
    <name evidence="11" type="ORF">GCM10009775_10880</name>
</gene>
<comment type="caution">
    <text evidence="11">The sequence shown here is derived from an EMBL/GenBank/DDBJ whole genome shotgun (WGS) entry which is preliminary data.</text>
</comment>
<protein>
    <recommendedName>
        <fullName evidence="10">Fluoride-specific ion channel FluC</fullName>
    </recommendedName>
</protein>
<comment type="catalytic activity">
    <reaction evidence="8">
        <text>fluoride(in) = fluoride(out)</text>
        <dbReference type="Rhea" id="RHEA:76159"/>
        <dbReference type="ChEBI" id="CHEBI:17051"/>
    </reaction>
    <physiologicalReaction direction="left-to-right" evidence="8">
        <dbReference type="Rhea" id="RHEA:76160"/>
    </physiologicalReaction>
</comment>
<feature type="transmembrane region" description="Helical" evidence="10">
    <location>
        <begin position="62"/>
        <end position="88"/>
    </location>
</feature>
<sequence length="121" mass="11936">MTPLLFLFVALAGGVGAALRYLVDIWTTLAVGARFPWGILVVNISGSFALGVVAGSAPGTPLAWIVGVGLLGGYTTFSSVAVTTVLLAEEPQSRVAVANAIGTLVATVAAAGLGLVLGGAL</sequence>
<feature type="transmembrane region" description="Helical" evidence="10">
    <location>
        <begin position="100"/>
        <end position="120"/>
    </location>
</feature>
<evidence type="ECO:0000256" key="5">
    <source>
        <dbReference type="ARBA" id="ARBA00023136"/>
    </source>
</evidence>
<evidence type="ECO:0000256" key="6">
    <source>
        <dbReference type="ARBA" id="ARBA00023303"/>
    </source>
</evidence>
<comment type="subcellular location">
    <subcellularLocation>
        <location evidence="1 10">Cell membrane</location>
        <topology evidence="1 10">Multi-pass membrane protein</topology>
    </subcellularLocation>
</comment>
<keyword evidence="10" id="KW-0915">Sodium</keyword>
<feature type="binding site" evidence="10">
    <location>
        <position position="75"/>
    </location>
    <ligand>
        <name>Na(+)</name>
        <dbReference type="ChEBI" id="CHEBI:29101"/>
        <note>structural</note>
    </ligand>
</feature>
<keyword evidence="10" id="KW-0813">Transport</keyword>
<keyword evidence="10" id="KW-0479">Metal-binding</keyword>
<keyword evidence="10" id="KW-0406">Ion transport</keyword>
<evidence type="ECO:0000256" key="9">
    <source>
        <dbReference type="ARBA" id="ARBA00049940"/>
    </source>
</evidence>
<proteinExistence type="inferred from homology"/>
<comment type="similarity">
    <text evidence="7 10">Belongs to the fluoride channel Fluc/FEX (TC 1.A.43) family.</text>
</comment>
<dbReference type="EMBL" id="BAAAOF010000002">
    <property type="protein sequence ID" value="GAA1920114.1"/>
    <property type="molecule type" value="Genomic_DNA"/>
</dbReference>
<organism evidence="11 12">
    <name type="scientific">Microbacterium aoyamense</name>
    <dbReference type="NCBI Taxonomy" id="344166"/>
    <lineage>
        <taxon>Bacteria</taxon>
        <taxon>Bacillati</taxon>
        <taxon>Actinomycetota</taxon>
        <taxon>Actinomycetes</taxon>
        <taxon>Micrococcales</taxon>
        <taxon>Microbacteriaceae</taxon>
        <taxon>Microbacterium</taxon>
    </lineage>
</organism>
<evidence type="ECO:0000256" key="10">
    <source>
        <dbReference type="HAMAP-Rule" id="MF_00454"/>
    </source>
</evidence>
<keyword evidence="12" id="KW-1185">Reference proteome</keyword>
<dbReference type="Pfam" id="PF02537">
    <property type="entry name" value="CRCB"/>
    <property type="match status" value="1"/>
</dbReference>
<evidence type="ECO:0000256" key="3">
    <source>
        <dbReference type="ARBA" id="ARBA00022692"/>
    </source>
</evidence>
<feature type="transmembrane region" description="Helical" evidence="10">
    <location>
        <begin position="36"/>
        <end position="55"/>
    </location>
</feature>
<keyword evidence="6 10" id="KW-0407">Ion channel</keyword>
<keyword evidence="5 10" id="KW-0472">Membrane</keyword>
<keyword evidence="2 10" id="KW-1003">Cell membrane</keyword>
<comment type="activity regulation">
    <text evidence="10">Na(+) is not transported, but it plays an essential structural role and its presence is essential for fluoride channel function.</text>
</comment>
<reference evidence="11 12" key="1">
    <citation type="journal article" date="2019" name="Int. J. Syst. Evol. Microbiol.">
        <title>The Global Catalogue of Microorganisms (GCM) 10K type strain sequencing project: providing services to taxonomists for standard genome sequencing and annotation.</title>
        <authorList>
            <consortium name="The Broad Institute Genomics Platform"/>
            <consortium name="The Broad Institute Genome Sequencing Center for Infectious Disease"/>
            <person name="Wu L."/>
            <person name="Ma J."/>
        </authorList>
    </citation>
    <scope>NUCLEOTIDE SEQUENCE [LARGE SCALE GENOMIC DNA]</scope>
    <source>
        <strain evidence="11 12">JCM 14900</strain>
    </source>
</reference>
<evidence type="ECO:0000313" key="11">
    <source>
        <dbReference type="EMBL" id="GAA1920114.1"/>
    </source>
</evidence>
<feature type="binding site" evidence="10">
    <location>
        <position position="72"/>
    </location>
    <ligand>
        <name>Na(+)</name>
        <dbReference type="ChEBI" id="CHEBI:29101"/>
        <note>structural</note>
    </ligand>
</feature>
<dbReference type="HAMAP" id="MF_00454">
    <property type="entry name" value="FluC"/>
    <property type="match status" value="1"/>
</dbReference>
<dbReference type="Proteomes" id="UP001501343">
    <property type="component" value="Unassembled WGS sequence"/>
</dbReference>